<protein>
    <submittedName>
        <fullName evidence="1">Uncharacterized protein</fullName>
    </submittedName>
</protein>
<comment type="caution">
    <text evidence="1">The sequence shown here is derived from an EMBL/GenBank/DDBJ whole genome shotgun (WGS) entry which is preliminary data.</text>
</comment>
<name>A0A1F5EXM1_9BACT</name>
<reference evidence="1 2" key="1">
    <citation type="journal article" date="2016" name="Nat. Commun.">
        <title>Thousands of microbial genomes shed light on interconnected biogeochemical processes in an aquifer system.</title>
        <authorList>
            <person name="Anantharaman K."/>
            <person name="Brown C.T."/>
            <person name="Hug L.A."/>
            <person name="Sharon I."/>
            <person name="Castelle C.J."/>
            <person name="Probst A.J."/>
            <person name="Thomas B.C."/>
            <person name="Singh A."/>
            <person name="Wilkins M.J."/>
            <person name="Karaoz U."/>
            <person name="Brodie E.L."/>
            <person name="Williams K.H."/>
            <person name="Hubbard S.S."/>
            <person name="Banfield J.F."/>
        </authorList>
    </citation>
    <scope>NUCLEOTIDE SEQUENCE [LARGE SCALE GENOMIC DNA]</scope>
</reference>
<sequence length="101" mass="11039">MGEQGTYCPKCGKFGATVEVVTVNDDVSMVVTQCAKCGTRFEWAKFRPGHAAEDLALRSCPVCGASNPKIREAENEKVNAVEYTCSNCSFRVVLARKKEKS</sequence>
<proteinExistence type="predicted"/>
<dbReference type="STRING" id="1817816.A2Y64_03965"/>
<evidence type="ECO:0000313" key="2">
    <source>
        <dbReference type="Proteomes" id="UP000177187"/>
    </source>
</evidence>
<organism evidence="1 2">
    <name type="scientific">Candidatus Coatesbacteria bacterium RBG_13_66_14</name>
    <dbReference type="NCBI Taxonomy" id="1817816"/>
    <lineage>
        <taxon>Bacteria</taxon>
        <taxon>Candidatus Coatesiibacteriota</taxon>
    </lineage>
</organism>
<accession>A0A1F5EXM1</accession>
<evidence type="ECO:0000313" key="1">
    <source>
        <dbReference type="EMBL" id="OGD72151.1"/>
    </source>
</evidence>
<dbReference type="EMBL" id="MFAF01000130">
    <property type="protein sequence ID" value="OGD72151.1"/>
    <property type="molecule type" value="Genomic_DNA"/>
</dbReference>
<dbReference type="Proteomes" id="UP000177187">
    <property type="component" value="Unassembled WGS sequence"/>
</dbReference>
<dbReference type="InterPro" id="IPR024064">
    <property type="entry name" value="FdhE-like_sf"/>
</dbReference>
<dbReference type="AlphaFoldDB" id="A0A1F5EXM1"/>
<dbReference type="SUPFAM" id="SSF144020">
    <property type="entry name" value="FdhE-like"/>
    <property type="match status" value="1"/>
</dbReference>
<gene>
    <name evidence="1" type="ORF">A2Y64_03965</name>
</gene>